<protein>
    <recommendedName>
        <fullName evidence="4">C3HC-type domain-containing protein</fullName>
    </recommendedName>
</protein>
<evidence type="ECO:0000259" key="4">
    <source>
        <dbReference type="Pfam" id="PF07967"/>
    </source>
</evidence>
<evidence type="ECO:0000313" key="6">
    <source>
        <dbReference type="Proteomes" id="UP001165190"/>
    </source>
</evidence>
<dbReference type="InterPro" id="IPR012935">
    <property type="entry name" value="NuBaID_N"/>
</dbReference>
<dbReference type="GO" id="GO:0008270">
    <property type="term" value="F:zinc ion binding"/>
    <property type="evidence" value="ECO:0007669"/>
    <property type="project" value="InterPro"/>
</dbReference>
<name>A0A9W7HFK9_HIBTR</name>
<dbReference type="OrthoDB" id="614844at2759"/>
<dbReference type="GO" id="GO:0005634">
    <property type="term" value="C:nucleus"/>
    <property type="evidence" value="ECO:0007669"/>
    <property type="project" value="UniProtKB-SubCell"/>
</dbReference>
<dbReference type="AlphaFoldDB" id="A0A9W7HFK9"/>
<dbReference type="PANTHER" id="PTHR15835:SF6">
    <property type="entry name" value="ZINC FINGER C3HC-TYPE PROTEIN 1"/>
    <property type="match status" value="1"/>
</dbReference>
<feature type="domain" description="C3HC-type" evidence="4">
    <location>
        <begin position="71"/>
        <end position="192"/>
    </location>
</feature>
<gene>
    <name evidence="5" type="ORF">HRI_001324700</name>
</gene>
<comment type="caution">
    <text evidence="5">The sequence shown here is derived from an EMBL/GenBank/DDBJ whole genome shotgun (WGS) entry which is preliminary data.</text>
</comment>
<sequence>MADDPEKRFHSIMDKLFHSSKSTLSSSSPPPPETGRGRQGQVLRGKKRLNPSYVEEKQHCLVASESPLCRPWDRGDLLRRLSTFKSMTWFAKPKVVSAVNCAMRGWVNVDMDILACESCGARLLFSTPPSWTRQQVEKAALVFSLKLDSGHKMLCPWIDNVCDERLAEFPPAVPADLVYKFRARSSSLFQLMGLPVISSSAIEFMRSPQLDEFLRKPLMVDCLRENVEFSQLEGIEDGSAVDSANLYYQAQKLISLCGWEPRSLPYVVHCKDGQNQFVKDAEILSSPQGADYQQNLRLNFHAADENENLEANKDFENSFRLQYDPKSVVLDCRLCGASVGLWAFNTVERPVEFFRLFGCEVNLGAHDSGHENNVCDGGDVVPSNGGSSIMEQSSNLKLTIAGGPLPTRQNFKARICLPVIGQSLSARFLYHPELRDQIYSNLENTPVESEFQGEIDCFNNSVSEPGVPLAELGASNSKKDGQVNCNSKSNDQSPCSNHDVCARDDNFRNVTPLEGTDVTAKEISPYAGTDDSNMGVQIESSQNVLQDSCQGNNFLEKVDNDKSCNFAVKNFDTTHVEAASDMIQGANVSPRNEGTKTNDSSVMITSEKCHPEQTAEVEKVYDKEICLSNQDSTCVASCLEADSNVDGTHKMTSREDKTSANSEEGVIADVQTAQNNKGLSCPKGKDLKQLHMDKVSEFDPIRQHRHFCPWIASISGGAPGWQQTLSALLCGKDFPHSSPACSPSPSPSSASMIKVNDPIASVRKLFLSPVAKRMKISRE</sequence>
<dbReference type="Proteomes" id="UP001165190">
    <property type="component" value="Unassembled WGS sequence"/>
</dbReference>
<evidence type="ECO:0000256" key="3">
    <source>
        <dbReference type="SAM" id="MobiDB-lite"/>
    </source>
</evidence>
<reference evidence="5" key="1">
    <citation type="submission" date="2023-05" db="EMBL/GenBank/DDBJ databases">
        <title>Genome and transcriptome analyses reveal genes involved in the formation of fine ridges on petal epidermal cells in Hibiscus trionum.</title>
        <authorList>
            <person name="Koshimizu S."/>
            <person name="Masuda S."/>
            <person name="Ishii T."/>
            <person name="Shirasu K."/>
            <person name="Hoshino A."/>
            <person name="Arita M."/>
        </authorList>
    </citation>
    <scope>NUCLEOTIDE SEQUENCE</scope>
    <source>
        <strain evidence="5">Hamamatsu line</strain>
    </source>
</reference>
<organism evidence="5 6">
    <name type="scientific">Hibiscus trionum</name>
    <name type="common">Flower of an hour</name>
    <dbReference type="NCBI Taxonomy" id="183268"/>
    <lineage>
        <taxon>Eukaryota</taxon>
        <taxon>Viridiplantae</taxon>
        <taxon>Streptophyta</taxon>
        <taxon>Embryophyta</taxon>
        <taxon>Tracheophyta</taxon>
        <taxon>Spermatophyta</taxon>
        <taxon>Magnoliopsida</taxon>
        <taxon>eudicotyledons</taxon>
        <taxon>Gunneridae</taxon>
        <taxon>Pentapetalae</taxon>
        <taxon>rosids</taxon>
        <taxon>malvids</taxon>
        <taxon>Malvales</taxon>
        <taxon>Malvaceae</taxon>
        <taxon>Malvoideae</taxon>
        <taxon>Hibiscus</taxon>
    </lineage>
</organism>
<proteinExistence type="predicted"/>
<dbReference type="PANTHER" id="PTHR15835">
    <property type="entry name" value="NUCLEAR-INTERACTING PARTNER OF ALK"/>
    <property type="match status" value="1"/>
</dbReference>
<accession>A0A9W7HFK9</accession>
<evidence type="ECO:0000313" key="5">
    <source>
        <dbReference type="EMBL" id="GMI76554.1"/>
    </source>
</evidence>
<comment type="subcellular location">
    <subcellularLocation>
        <location evidence="1">Nucleus</location>
    </subcellularLocation>
</comment>
<evidence type="ECO:0000256" key="2">
    <source>
        <dbReference type="ARBA" id="ARBA00023242"/>
    </source>
</evidence>
<evidence type="ECO:0000256" key="1">
    <source>
        <dbReference type="ARBA" id="ARBA00004123"/>
    </source>
</evidence>
<keyword evidence="6" id="KW-1185">Reference proteome</keyword>
<feature type="region of interest" description="Disordered" evidence="3">
    <location>
        <begin position="15"/>
        <end position="45"/>
    </location>
</feature>
<dbReference type="EMBL" id="BSYR01000012">
    <property type="protein sequence ID" value="GMI76554.1"/>
    <property type="molecule type" value="Genomic_DNA"/>
</dbReference>
<keyword evidence="2" id="KW-0539">Nucleus</keyword>
<dbReference type="Pfam" id="PF07967">
    <property type="entry name" value="zf-C3HC"/>
    <property type="match status" value="1"/>
</dbReference>